<keyword evidence="10 14" id="KW-1133">Transmembrane helix</keyword>
<dbReference type="Pfam" id="PF04922">
    <property type="entry name" value="DIE2_ALG10"/>
    <property type="match status" value="1"/>
</dbReference>
<evidence type="ECO:0000256" key="9">
    <source>
        <dbReference type="ARBA" id="ARBA00022824"/>
    </source>
</evidence>
<comment type="similarity">
    <text evidence="3 14">Belongs to the ALG10 glucosyltransferase family.</text>
</comment>
<dbReference type="EC" id="2.4.1.256" evidence="4 14"/>
<organism evidence="15 16">
    <name type="scientific">Daphnia sinensis</name>
    <dbReference type="NCBI Taxonomy" id="1820382"/>
    <lineage>
        <taxon>Eukaryota</taxon>
        <taxon>Metazoa</taxon>
        <taxon>Ecdysozoa</taxon>
        <taxon>Arthropoda</taxon>
        <taxon>Crustacea</taxon>
        <taxon>Branchiopoda</taxon>
        <taxon>Diplostraca</taxon>
        <taxon>Cladocera</taxon>
        <taxon>Anomopoda</taxon>
        <taxon>Daphniidae</taxon>
        <taxon>Daphnia</taxon>
        <taxon>Daphnia similis group</taxon>
    </lineage>
</organism>
<evidence type="ECO:0000256" key="3">
    <source>
        <dbReference type="ARBA" id="ARBA00010600"/>
    </source>
</evidence>
<evidence type="ECO:0000256" key="1">
    <source>
        <dbReference type="ARBA" id="ARBA00004477"/>
    </source>
</evidence>
<evidence type="ECO:0000313" key="16">
    <source>
        <dbReference type="Proteomes" id="UP000820818"/>
    </source>
</evidence>
<dbReference type="Proteomes" id="UP000820818">
    <property type="component" value="Linkage Group LG5"/>
</dbReference>
<dbReference type="GO" id="GO:0106073">
    <property type="term" value="F:dolichyl pyrophosphate Glc2Man9GlcNAc2 alpha-1,2-glucosyltransferase activity"/>
    <property type="evidence" value="ECO:0007669"/>
    <property type="project" value="UniProtKB-UniRule"/>
</dbReference>
<evidence type="ECO:0000256" key="14">
    <source>
        <dbReference type="PIRNR" id="PIRNR028810"/>
    </source>
</evidence>
<feature type="transmembrane region" description="Helical" evidence="14">
    <location>
        <begin position="188"/>
        <end position="209"/>
    </location>
</feature>
<feature type="transmembrane region" description="Helical" evidence="14">
    <location>
        <begin position="430"/>
        <end position="453"/>
    </location>
</feature>
<evidence type="ECO:0000256" key="5">
    <source>
        <dbReference type="ARBA" id="ARBA00018512"/>
    </source>
</evidence>
<feature type="transmembrane region" description="Helical" evidence="14">
    <location>
        <begin position="364"/>
        <end position="381"/>
    </location>
</feature>
<evidence type="ECO:0000256" key="11">
    <source>
        <dbReference type="ARBA" id="ARBA00023136"/>
    </source>
</evidence>
<comment type="catalytic activity">
    <reaction evidence="13">
        <text>an alpha-D-Glc-(1-&gt;3)-alpha-D-Glc-(1-&gt;3)-alpha-D-Man-(1-&gt;2)-alpha-D-Man-(1-&gt;2)-alpha-D-Man-(1-&gt;3)-[alpha-D-Man-(1-&gt;2)-alpha-D-Man-(1-&gt;3)-[alpha-D-Man-(1-&gt;2)-alpha-D-Man-(1-&gt;6)]-alpha-D-Man-(1-&gt;6)]-beta-D-Man-(1-&gt;4)-beta-D-GlcNAc-(1-&gt;4)-alpha-D-GlcNAc-diphospho-di-trans,poly-cis-dolichol + a di-trans,poly-cis-dolichyl beta-D-glucosyl phosphate = a alpha-D-Glc-(1-&gt;2)-alpha-D-Glc-(1-&gt;3)-alpha-D-Glc-(1-&gt;3)-alpha-D-Man-(1-&gt;2)-alpha-D-Man-(1-&gt;2)-alpha-D-Man-(1-&gt;3)-[alpha-D-Man-(1-&gt;2)-alpha-D-Man-(1-&gt;3)-[alpha-D-Man-(1-&gt;2)-alpha-D-Man-(1-&gt;6)]-alpha-D-Man-(1-&gt;6)]-beta-D-Man-(1-&gt;4)-beta-D-GlcNAc-(1-&gt;4)-alpha-D-GlcNAc-diphospho-di-trans,poly-cis-dolichol + a di-trans,poly-cis-dolichyl phosphate + H(+)</text>
        <dbReference type="Rhea" id="RHEA:29543"/>
        <dbReference type="Rhea" id="RHEA-COMP:19498"/>
        <dbReference type="Rhea" id="RHEA-COMP:19502"/>
        <dbReference type="Rhea" id="RHEA-COMP:19512"/>
        <dbReference type="Rhea" id="RHEA-COMP:19522"/>
        <dbReference type="ChEBI" id="CHEBI:15378"/>
        <dbReference type="ChEBI" id="CHEBI:57525"/>
        <dbReference type="ChEBI" id="CHEBI:57683"/>
        <dbReference type="ChEBI" id="CHEBI:132522"/>
        <dbReference type="ChEBI" id="CHEBI:132523"/>
        <dbReference type="EC" id="2.4.1.256"/>
    </reaction>
    <physiologicalReaction direction="left-to-right" evidence="13">
        <dbReference type="Rhea" id="RHEA:29544"/>
    </physiologicalReaction>
</comment>
<evidence type="ECO:0000256" key="7">
    <source>
        <dbReference type="ARBA" id="ARBA00022679"/>
    </source>
</evidence>
<feature type="transmembrane region" description="Helical" evidence="14">
    <location>
        <begin position="390"/>
        <end position="410"/>
    </location>
</feature>
<evidence type="ECO:0000256" key="2">
    <source>
        <dbReference type="ARBA" id="ARBA00004922"/>
    </source>
</evidence>
<accession>A0AAD5L8B5</accession>
<evidence type="ECO:0000256" key="13">
    <source>
        <dbReference type="ARBA" id="ARBA00048064"/>
    </source>
</evidence>
<feature type="transmembrane region" description="Helical" evidence="14">
    <location>
        <begin position="133"/>
        <end position="150"/>
    </location>
</feature>
<comment type="caution">
    <text evidence="15">The sequence shown here is derived from an EMBL/GenBank/DDBJ whole genome shotgun (WGS) entry which is preliminary data.</text>
</comment>
<dbReference type="PIRSF" id="PIRSF028810">
    <property type="entry name" value="Alpha1_2_glucosyltferase_Alg10"/>
    <property type="match status" value="1"/>
</dbReference>
<protein>
    <recommendedName>
        <fullName evidence="5 14">Dol-P-Glc:Glc(2)Man(9)GlcNAc(2)-PP-Dol alpha-1,2-glucosyltransferase</fullName>
        <ecNumber evidence="4 14">2.4.1.256</ecNumber>
    </recommendedName>
</protein>
<dbReference type="InterPro" id="IPR016900">
    <property type="entry name" value="Alg10"/>
</dbReference>
<evidence type="ECO:0000256" key="4">
    <source>
        <dbReference type="ARBA" id="ARBA00011967"/>
    </source>
</evidence>
<dbReference type="AlphaFoldDB" id="A0AAD5L8B5"/>
<sequence>MNKKVDSYAGSALVCIVAVYAGGLLIISSHINEIQPTPYLDEIYHVPQAQEYCNGNFTYWDNRITTLPGLYLISVGAITPLSKWFGENFCETHHLRLTNVALSLSSFVVYVWLTKTIHQTSRECSTWKSIASALNLAIFPPLFFFSFLYYTDVAAAFLVFLMYGLHLRGYNIFAAIAGVAAVTVRQTSIVWVILVAVGCFDLGLQQLLLKTKERKRNAISSWHQVQMISKNFFHLAPASRKIQVISQLVMKLLPYIIVGLIFVAFVVLNDGLVVGDRAAHQATIHVPQLFYLFGLVTVFAAPHWIPLLLPFCKTCLKKWFLILITMGLAGLVIRYNTLVHPYLLADNRHYTFYIWKRVFEYQPWGRYVIIPLYLFGAFATFRTMSTAKSFIFAFAFVICCFVALVPQRLLEVRYFLIPFLFVRLHIPPRSWIFLFIEFSMYLAVNAATIYLFATRPFFWADSPLPQRFMW</sequence>
<gene>
    <name evidence="15" type="ORF">GHT06_014763</name>
</gene>
<feature type="transmembrane region" description="Helical" evidence="14">
    <location>
        <begin position="157"/>
        <end position="182"/>
    </location>
</feature>
<evidence type="ECO:0000256" key="10">
    <source>
        <dbReference type="ARBA" id="ARBA00022989"/>
    </source>
</evidence>
<dbReference type="EMBL" id="WJBH02000005">
    <property type="protein sequence ID" value="KAI9558010.1"/>
    <property type="molecule type" value="Genomic_DNA"/>
</dbReference>
<feature type="transmembrane region" description="Helical" evidence="14">
    <location>
        <begin position="12"/>
        <end position="31"/>
    </location>
</feature>
<dbReference type="GO" id="GO:0006488">
    <property type="term" value="P:dolichol-linked oligosaccharide biosynthetic process"/>
    <property type="evidence" value="ECO:0007669"/>
    <property type="project" value="UniProtKB-UniRule"/>
</dbReference>
<evidence type="ECO:0000256" key="12">
    <source>
        <dbReference type="ARBA" id="ARBA00044727"/>
    </source>
</evidence>
<name>A0AAD5L8B5_9CRUS</name>
<feature type="transmembrane region" description="Helical" evidence="14">
    <location>
        <begin position="97"/>
        <end position="113"/>
    </location>
</feature>
<dbReference type="PANTHER" id="PTHR12989:SF10">
    <property type="entry name" value="DOL-P-GLC:GLC(2)MAN(9)GLCNAC(2)-PP-DOL ALPHA-1,2-GLUCOSYLTRANSFERASE-RELATED"/>
    <property type="match status" value="1"/>
</dbReference>
<keyword evidence="7" id="KW-0808">Transferase</keyword>
<feature type="transmembrane region" description="Helical" evidence="14">
    <location>
        <begin position="288"/>
        <end position="312"/>
    </location>
</feature>
<feature type="transmembrane region" description="Helical" evidence="14">
    <location>
        <begin position="64"/>
        <end position="85"/>
    </location>
</feature>
<keyword evidence="16" id="KW-1185">Reference proteome</keyword>
<evidence type="ECO:0000256" key="8">
    <source>
        <dbReference type="ARBA" id="ARBA00022692"/>
    </source>
</evidence>
<comment type="function">
    <text evidence="12">Dol-P-Glc:Glc(2)Man(9)GlcNAc(2)-PP-Dol alpha-1,2-glucosyltransferase that operates in the biosynthetic pathway of dolichol-linked oligosaccharides, the glycan precursors employed in protein asparagine (N)-glycosylation. The assembly of dolichol-linked oligosaccharides begins on the cytosolic side of the endoplasmic reticulum membrane and finishes in its lumen. The sequential addition of sugars to dolichol pyrophosphate produces dolichol-linked oligosaccharides containing fourteen sugars, including two GlcNAcs, nine mannoses and three glucoses. Once assembled, the oligosaccharide is transferred from the lipid to nascent proteins by oligosaccharyltransferases. In the lumen of the endoplasmic reticulum, adds the third and last glucose residue from dolichyl phosphate glucose (Dol-P-Glc) onto the lipid-linked oligosaccharide intermediate Glc(2)Man(9)GlcNAc(2)-PP-Dol to produce Glc(3)Man(9)GlcNAc(2)-PP-Dol.</text>
</comment>
<keyword evidence="8 14" id="KW-0812">Transmembrane</keyword>
<evidence type="ECO:0000256" key="6">
    <source>
        <dbReference type="ARBA" id="ARBA00022676"/>
    </source>
</evidence>
<proteinExistence type="inferred from homology"/>
<reference evidence="15 16" key="1">
    <citation type="submission" date="2022-05" db="EMBL/GenBank/DDBJ databases">
        <title>A multi-omics perspective on studying reproductive biology in Daphnia sinensis.</title>
        <authorList>
            <person name="Jia J."/>
        </authorList>
    </citation>
    <scope>NUCLEOTIDE SEQUENCE [LARGE SCALE GENOMIC DNA]</scope>
    <source>
        <strain evidence="15 16">WSL</strain>
    </source>
</reference>
<feature type="transmembrane region" description="Helical" evidence="14">
    <location>
        <begin position="248"/>
        <end position="268"/>
    </location>
</feature>
<keyword evidence="11 14" id="KW-0472">Membrane</keyword>
<keyword evidence="9" id="KW-0256">Endoplasmic reticulum</keyword>
<keyword evidence="6 14" id="KW-0328">Glycosyltransferase</keyword>
<comment type="pathway">
    <text evidence="2">Protein modification; protein glycosylation.</text>
</comment>
<dbReference type="GO" id="GO:0005789">
    <property type="term" value="C:endoplasmic reticulum membrane"/>
    <property type="evidence" value="ECO:0007669"/>
    <property type="project" value="UniProtKB-SubCell"/>
</dbReference>
<evidence type="ECO:0000313" key="15">
    <source>
        <dbReference type="EMBL" id="KAI9558010.1"/>
    </source>
</evidence>
<feature type="transmembrane region" description="Helical" evidence="14">
    <location>
        <begin position="319"/>
        <end position="344"/>
    </location>
</feature>
<comment type="subcellular location">
    <subcellularLocation>
        <location evidence="1">Endoplasmic reticulum membrane</location>
        <topology evidence="1">Multi-pass membrane protein</topology>
    </subcellularLocation>
</comment>
<dbReference type="PANTHER" id="PTHR12989">
    <property type="entry name" value="ALPHA-1,2-GLUCOSYLTRANSFERASE ALG10"/>
    <property type="match status" value="1"/>
</dbReference>